<evidence type="ECO:0000256" key="1">
    <source>
        <dbReference type="SAM" id="MobiDB-lite"/>
    </source>
</evidence>
<evidence type="ECO:0000256" key="2">
    <source>
        <dbReference type="SAM" id="SignalP"/>
    </source>
</evidence>
<protein>
    <submittedName>
        <fullName evidence="3">Uncharacterized protein</fullName>
    </submittedName>
</protein>
<dbReference type="Proteomes" id="UP001518989">
    <property type="component" value="Unassembled WGS sequence"/>
</dbReference>
<feature type="signal peptide" evidence="2">
    <location>
        <begin position="1"/>
        <end position="23"/>
    </location>
</feature>
<evidence type="ECO:0000313" key="4">
    <source>
        <dbReference type="Proteomes" id="UP001518989"/>
    </source>
</evidence>
<feature type="region of interest" description="Disordered" evidence="1">
    <location>
        <begin position="82"/>
        <end position="102"/>
    </location>
</feature>
<dbReference type="RefSeq" id="WP_207416135.1">
    <property type="nucleotide sequence ID" value="NZ_CP061177.1"/>
</dbReference>
<proteinExistence type="predicted"/>
<sequence>MRLIPLALLGLFAVAAAVPSASAASPRDRGAAAKVVKPAARAAAPVVSRGTTARAPAPRLVSRAAAAPALRNGPVVRGRTAVTVSSGSRARQTAKATGRSIQQQPQVARGSIRGGAYEEVAEAPARFTGRGARYTSWQSGLPAASGDQRDCPAGTMSTLARGHADVVRCMPL</sequence>
<organism evidence="3 4">
    <name type="scientific">Roseomonas haemaphysalidis</name>
    <dbReference type="NCBI Taxonomy" id="2768162"/>
    <lineage>
        <taxon>Bacteria</taxon>
        <taxon>Pseudomonadati</taxon>
        <taxon>Pseudomonadota</taxon>
        <taxon>Alphaproteobacteria</taxon>
        <taxon>Acetobacterales</taxon>
        <taxon>Roseomonadaceae</taxon>
        <taxon>Roseomonas</taxon>
    </lineage>
</organism>
<keyword evidence="2" id="KW-0732">Signal</keyword>
<reference evidence="3 4" key="1">
    <citation type="submission" date="2020-09" db="EMBL/GenBank/DDBJ databases">
        <title>Roseomonas.</title>
        <authorList>
            <person name="Zhu W."/>
        </authorList>
    </citation>
    <scope>NUCLEOTIDE SEQUENCE [LARGE SCALE GENOMIC DNA]</scope>
    <source>
        <strain evidence="3 4">573</strain>
    </source>
</reference>
<feature type="chain" id="PRO_5046464186" evidence="2">
    <location>
        <begin position="24"/>
        <end position="172"/>
    </location>
</feature>
<dbReference type="EMBL" id="JACTNG010000003">
    <property type="protein sequence ID" value="MBO1078691.1"/>
    <property type="molecule type" value="Genomic_DNA"/>
</dbReference>
<keyword evidence="4" id="KW-1185">Reference proteome</keyword>
<name>A0ABS3KMI9_9PROT</name>
<accession>A0ABS3KMI9</accession>
<comment type="caution">
    <text evidence="3">The sequence shown here is derived from an EMBL/GenBank/DDBJ whole genome shotgun (WGS) entry which is preliminary data.</text>
</comment>
<evidence type="ECO:0000313" key="3">
    <source>
        <dbReference type="EMBL" id="MBO1078691.1"/>
    </source>
</evidence>
<gene>
    <name evidence="3" type="ORF">IAI61_06585</name>
</gene>